<dbReference type="InterPro" id="IPR047682">
    <property type="entry name" value="SepH-like"/>
</dbReference>
<dbReference type="Proteomes" id="UP000539111">
    <property type="component" value="Unassembled WGS sequence"/>
</dbReference>
<reference evidence="3 4" key="1">
    <citation type="submission" date="2020-07" db="EMBL/GenBank/DDBJ databases">
        <title>Sequencing the genomes of 1000 actinobacteria strains.</title>
        <authorList>
            <person name="Klenk H.-P."/>
        </authorList>
    </citation>
    <scope>NUCLEOTIDE SEQUENCE [LARGE SCALE GENOMIC DNA]</scope>
    <source>
        <strain evidence="3 4">DSM 26341</strain>
    </source>
</reference>
<gene>
    <name evidence="3" type="ORF">BJY26_002463</name>
</gene>
<accession>A0A7Z0D3F4</accession>
<evidence type="ECO:0000313" key="3">
    <source>
        <dbReference type="EMBL" id="NYI68157.1"/>
    </source>
</evidence>
<feature type="region of interest" description="Disordered" evidence="1">
    <location>
        <begin position="171"/>
        <end position="400"/>
    </location>
</feature>
<evidence type="ECO:0000259" key="2">
    <source>
        <dbReference type="Pfam" id="PF11268"/>
    </source>
</evidence>
<comment type="caution">
    <text evidence="3">The sequence shown here is derived from an EMBL/GenBank/DDBJ whole genome shotgun (WGS) entry which is preliminary data.</text>
</comment>
<dbReference type="AlphaFoldDB" id="A0A7Z0D3F4"/>
<dbReference type="NCBIfam" id="NF040712">
    <property type="entry name" value="SepH"/>
    <property type="match status" value="1"/>
</dbReference>
<feature type="compositionally biased region" description="Low complexity" evidence="1">
    <location>
        <begin position="258"/>
        <end position="272"/>
    </location>
</feature>
<dbReference type="EMBL" id="JACBZP010000001">
    <property type="protein sequence ID" value="NYI68157.1"/>
    <property type="molecule type" value="Genomic_DNA"/>
</dbReference>
<organism evidence="3 4">
    <name type="scientific">Spelaeicoccus albus</name>
    <dbReference type="NCBI Taxonomy" id="1280376"/>
    <lineage>
        <taxon>Bacteria</taxon>
        <taxon>Bacillati</taxon>
        <taxon>Actinomycetota</taxon>
        <taxon>Actinomycetes</taxon>
        <taxon>Micrococcales</taxon>
        <taxon>Brevibacteriaceae</taxon>
        <taxon>Spelaeicoccus</taxon>
    </lineage>
</organism>
<dbReference type="InterPro" id="IPR021421">
    <property type="entry name" value="DUF3071"/>
</dbReference>
<dbReference type="RefSeq" id="WP_179428539.1">
    <property type="nucleotide sequence ID" value="NZ_JACBZP010000001.1"/>
</dbReference>
<sequence length="400" mass="42880">MQDLKLLGVHDDEEHLVLAGPEGERYLLPVDEALYAAVRRDRAHLGQLQAGQDPARPRDIQAKIRAGLTAEEVAEGAGVPLEQVRRYEGPVLAERSHIAELAGRVLVYSSQDPAADGRPLADLASERLRLRDVDLETAGWDAWRRPDSRWYVELTFTAGGKKRTASWTFDRGSLTPEDDEARWLTDSGPVDSGPLPPRRLTAVSDNGSREDAPDETTAPSTDHLLDTLGARRGRRTPVDPHVDDSDPYGGLLDEDSDAPASGAGTAHLAAAVDPDDGPDDRNDASTAPGVWPLGAHTAASAPEEADSPEVLAVPDRPERDKPAGKAFGKSAKKARKSKDAGKSPEPADSSAPAGATGQDDQLPGQQSLLDDENFTPPAAKRGKRHSVPSWDEIMFGAKRD</sequence>
<protein>
    <recommendedName>
        <fullName evidence="2">DUF3071 domain-containing protein</fullName>
    </recommendedName>
</protein>
<evidence type="ECO:0000313" key="4">
    <source>
        <dbReference type="Proteomes" id="UP000539111"/>
    </source>
</evidence>
<evidence type="ECO:0000256" key="1">
    <source>
        <dbReference type="SAM" id="MobiDB-lite"/>
    </source>
</evidence>
<proteinExistence type="predicted"/>
<feature type="domain" description="DUF3071" evidence="2">
    <location>
        <begin position="1"/>
        <end position="169"/>
    </location>
</feature>
<dbReference type="Pfam" id="PF11268">
    <property type="entry name" value="DUF3071"/>
    <property type="match status" value="1"/>
</dbReference>
<name>A0A7Z0D3F4_9MICO</name>
<keyword evidence="4" id="KW-1185">Reference proteome</keyword>